<evidence type="ECO:0000256" key="3">
    <source>
        <dbReference type="ARBA" id="ARBA00023006"/>
    </source>
</evidence>
<keyword evidence="8" id="KW-1185">Reference proteome</keyword>
<dbReference type="GO" id="GO:1990316">
    <property type="term" value="C:Atg1/ULK1 kinase complex"/>
    <property type="evidence" value="ECO:0007669"/>
    <property type="project" value="InterPro"/>
</dbReference>
<feature type="compositionally biased region" description="Gly residues" evidence="5">
    <location>
        <begin position="607"/>
        <end position="616"/>
    </location>
</feature>
<feature type="region of interest" description="Disordered" evidence="5">
    <location>
        <begin position="339"/>
        <end position="364"/>
    </location>
</feature>
<keyword evidence="3 4" id="KW-0072">Autophagy</keyword>
<evidence type="ECO:0000256" key="4">
    <source>
        <dbReference type="RuleBase" id="RU361214"/>
    </source>
</evidence>
<dbReference type="InterPro" id="IPR040182">
    <property type="entry name" value="ATG13"/>
</dbReference>
<dbReference type="Proteomes" id="UP000799772">
    <property type="component" value="Unassembled WGS sequence"/>
</dbReference>
<dbReference type="PANTHER" id="PTHR13430">
    <property type="match status" value="1"/>
</dbReference>
<feature type="compositionally biased region" description="Low complexity" evidence="5">
    <location>
        <begin position="910"/>
        <end position="950"/>
    </location>
</feature>
<feature type="region of interest" description="Disordered" evidence="5">
    <location>
        <begin position="458"/>
        <end position="508"/>
    </location>
</feature>
<comment type="caution">
    <text evidence="7">The sequence shown here is derived from an EMBL/GenBank/DDBJ whole genome shotgun (WGS) entry which is preliminary data.</text>
</comment>
<dbReference type="Gene3D" id="3.30.900.10">
    <property type="entry name" value="HORMA domain"/>
    <property type="match status" value="1"/>
</dbReference>
<comment type="similarity">
    <text evidence="1 4">Belongs to the ATG13 family. Fungi subfamily.</text>
</comment>
<dbReference type="AlphaFoldDB" id="A0A9P4IB23"/>
<dbReference type="OrthoDB" id="70161at2759"/>
<dbReference type="Gene3D" id="6.10.140.1900">
    <property type="match status" value="1"/>
</dbReference>
<dbReference type="InterPro" id="IPR036570">
    <property type="entry name" value="HORMA_dom_sf"/>
</dbReference>
<feature type="region of interest" description="Disordered" evidence="5">
    <location>
        <begin position="382"/>
        <end position="435"/>
    </location>
</feature>
<evidence type="ECO:0000313" key="8">
    <source>
        <dbReference type="Proteomes" id="UP000799772"/>
    </source>
</evidence>
<evidence type="ECO:0000259" key="6">
    <source>
        <dbReference type="Pfam" id="PF10033"/>
    </source>
</evidence>
<name>A0A9P4IB23_9PEZI</name>
<evidence type="ECO:0000313" key="7">
    <source>
        <dbReference type="EMBL" id="KAF2098300.1"/>
    </source>
</evidence>
<protein>
    <recommendedName>
        <fullName evidence="2 4">Autophagy-related protein 13</fullName>
    </recommendedName>
</protein>
<dbReference type="EMBL" id="ML978127">
    <property type="protein sequence ID" value="KAF2098300.1"/>
    <property type="molecule type" value="Genomic_DNA"/>
</dbReference>
<proteinExistence type="inferred from homology"/>
<feature type="region of interest" description="Disordered" evidence="5">
    <location>
        <begin position="686"/>
        <end position="796"/>
    </location>
</feature>
<dbReference type="Pfam" id="PF10033">
    <property type="entry name" value="ATG13"/>
    <property type="match status" value="1"/>
</dbReference>
<feature type="compositionally biased region" description="Polar residues" evidence="5">
    <location>
        <begin position="39"/>
        <end position="64"/>
    </location>
</feature>
<feature type="compositionally biased region" description="Low complexity" evidence="5">
    <location>
        <begin position="581"/>
        <end position="594"/>
    </location>
</feature>
<dbReference type="GO" id="GO:0000423">
    <property type="term" value="P:mitophagy"/>
    <property type="evidence" value="ECO:0007669"/>
    <property type="project" value="TreeGrafter"/>
</dbReference>
<evidence type="ECO:0000256" key="1">
    <source>
        <dbReference type="ARBA" id="ARBA00005246"/>
    </source>
</evidence>
<feature type="compositionally biased region" description="Low complexity" evidence="5">
    <location>
        <begin position="531"/>
        <end position="564"/>
    </location>
</feature>
<dbReference type="GO" id="GO:0034497">
    <property type="term" value="P:protein localization to phagophore assembly site"/>
    <property type="evidence" value="ECO:0007669"/>
    <property type="project" value="TreeGrafter"/>
</dbReference>
<dbReference type="GO" id="GO:0005829">
    <property type="term" value="C:cytosol"/>
    <property type="evidence" value="ECO:0007669"/>
    <property type="project" value="TreeGrafter"/>
</dbReference>
<feature type="region of interest" description="Disordered" evidence="5">
    <location>
        <begin position="531"/>
        <end position="622"/>
    </location>
</feature>
<evidence type="ECO:0000256" key="2">
    <source>
        <dbReference type="ARBA" id="ARBA00013801"/>
    </source>
</evidence>
<feature type="compositionally biased region" description="Low complexity" evidence="5">
    <location>
        <begin position="476"/>
        <end position="491"/>
    </location>
</feature>
<gene>
    <name evidence="7" type="ORF">NA57DRAFT_40756</name>
</gene>
<reference evidence="7" key="1">
    <citation type="journal article" date="2020" name="Stud. Mycol.">
        <title>101 Dothideomycetes genomes: a test case for predicting lifestyles and emergence of pathogens.</title>
        <authorList>
            <person name="Haridas S."/>
            <person name="Albert R."/>
            <person name="Binder M."/>
            <person name="Bloem J."/>
            <person name="Labutti K."/>
            <person name="Salamov A."/>
            <person name="Andreopoulos B."/>
            <person name="Baker S."/>
            <person name="Barry K."/>
            <person name="Bills G."/>
            <person name="Bluhm B."/>
            <person name="Cannon C."/>
            <person name="Castanera R."/>
            <person name="Culley D."/>
            <person name="Daum C."/>
            <person name="Ezra D."/>
            <person name="Gonzalez J."/>
            <person name="Henrissat B."/>
            <person name="Kuo A."/>
            <person name="Liang C."/>
            <person name="Lipzen A."/>
            <person name="Lutzoni F."/>
            <person name="Magnuson J."/>
            <person name="Mondo S."/>
            <person name="Nolan M."/>
            <person name="Ohm R."/>
            <person name="Pangilinan J."/>
            <person name="Park H.-J."/>
            <person name="Ramirez L."/>
            <person name="Alfaro M."/>
            <person name="Sun H."/>
            <person name="Tritt A."/>
            <person name="Yoshinaga Y."/>
            <person name="Zwiers L.-H."/>
            <person name="Turgeon B."/>
            <person name="Goodwin S."/>
            <person name="Spatafora J."/>
            <person name="Crous P."/>
            <person name="Grigoriev I."/>
        </authorList>
    </citation>
    <scope>NUCLEOTIDE SEQUENCE</scope>
    <source>
        <strain evidence="7">CBS 133067</strain>
    </source>
</reference>
<dbReference type="PANTHER" id="PTHR13430:SF4">
    <property type="entry name" value="AUTOPHAGY-RELATED PROTEIN 13"/>
    <property type="match status" value="1"/>
</dbReference>
<dbReference type="GO" id="GO:0034727">
    <property type="term" value="P:piecemeal microautophagy of the nucleus"/>
    <property type="evidence" value="ECO:0007669"/>
    <property type="project" value="TreeGrafter"/>
</dbReference>
<sequence length="1001" mass="107392">MQRPPHRFTSNSAATSPRTNPLRSNNNRDRDDPAYSLEKTMSSGTGRSSDDVSSGAGSEEVSQTLDEKMAEEQKGRQRLNNIIQQFYIKGALVIVGARHTLRPWVKNNVVKQNKWFNVVLNDSEELLEPLSHWRSLDVLDDRPSPMVIEVYLDLNDLTPSQTLVILDKDGQRWDVAESLNRLVGYNSRPSATSRKEIVLERWRVELGQASAAVPSEAWYDLPNAYKKAVVLFRSLFTHTRILPTWKYFRRIAKNPPHSPALKLKYRISNGDIAPNTRDTLDLSLVPEPGSVTSRYVFEPSLSPVGPFCISVEYRENCDFRVDDSESLLSSHFMASDDKYFRPSLSPQRGSRNDKDHVPGSLPTRRNFVEEQADQGHAYGSMSTFHAVGQPSTSPISAIRNAHWPGVDPSPSTSPPQKLPPNHRMAQGSKSSLRSVEGGALPYQRRTSVSFQPFKAGSLASSPASGAMHMPVPPSPSSSSLGRDRPSSLSPLAQGATGTSLPAQHARNRNSLTTLPQQALRAPVNIPNETAIASSASSSPKPAPISRYSSSFSNRRNRFSSASAGTGTGGSNSRTEDGDPSGGNNSSGKGSVSSSTRADTSTPDVVSGGAGAGGGSSGSVQADDDNLKDFIKLLEQKKELKSFNRTDERVKEANITRTTAQLSKYQRMRDSNAALSDSLSSSLLLHRSSSSSSRQLSAVPPMIADRGGSFESSSPGKPISPHTPHTPAIPSRLSAGSVIDYSDVRRSRSGARSAPRSSGRDRADLGVETDMDTAVPGASGMERTGSNAIPIPTSPRAWPYVRRSSSVAQQQRQQAIDDPDVDLYGMRSASLPNDDSQGISMSELVRMTQEPGNVIPAAGALLETGSAADSGDDPAVALAPYATGDATADTLSYRPRTSGDRYSQRGRWRIPPSHTAGSSASSSTAHPASAPGPGSMSSTSRGSRNSFGSRGAAVTRDRDEDDEPLLFTMSELGAQSRKSLEDARGGSSSSGTGRARGGSGWQ</sequence>
<organism evidence="7 8">
    <name type="scientific">Rhizodiscina lignyota</name>
    <dbReference type="NCBI Taxonomy" id="1504668"/>
    <lineage>
        <taxon>Eukaryota</taxon>
        <taxon>Fungi</taxon>
        <taxon>Dikarya</taxon>
        <taxon>Ascomycota</taxon>
        <taxon>Pezizomycotina</taxon>
        <taxon>Dothideomycetes</taxon>
        <taxon>Pleosporomycetidae</taxon>
        <taxon>Aulographales</taxon>
        <taxon>Rhizodiscinaceae</taxon>
        <taxon>Rhizodiscina</taxon>
    </lineage>
</organism>
<feature type="compositionally biased region" description="Low complexity" evidence="5">
    <location>
        <begin position="686"/>
        <end position="696"/>
    </location>
</feature>
<feature type="compositionally biased region" description="Polar residues" evidence="5">
    <location>
        <begin position="8"/>
        <end position="25"/>
    </location>
</feature>
<dbReference type="GO" id="GO:0000407">
    <property type="term" value="C:phagophore assembly site"/>
    <property type="evidence" value="ECO:0007669"/>
    <property type="project" value="TreeGrafter"/>
</dbReference>
<feature type="region of interest" description="Disordered" evidence="5">
    <location>
        <begin position="1"/>
        <end position="73"/>
    </location>
</feature>
<feature type="domain" description="Autophagy-related protein 13 N-terminal" evidence="6">
    <location>
        <begin position="83"/>
        <end position="319"/>
    </location>
</feature>
<evidence type="ECO:0000256" key="5">
    <source>
        <dbReference type="SAM" id="MobiDB-lite"/>
    </source>
</evidence>
<feature type="region of interest" description="Disordered" evidence="5">
    <location>
        <begin position="888"/>
        <end position="1001"/>
    </location>
</feature>
<dbReference type="InterPro" id="IPR018731">
    <property type="entry name" value="Atg13_N"/>
</dbReference>
<accession>A0A9P4IB23</accession>